<evidence type="ECO:0000313" key="5">
    <source>
        <dbReference type="Proteomes" id="UP000665047"/>
    </source>
</evidence>
<organism evidence="4 5">
    <name type="scientific">Xenorhabdus budapestensis</name>
    <dbReference type="NCBI Taxonomy" id="290110"/>
    <lineage>
        <taxon>Bacteria</taxon>
        <taxon>Pseudomonadati</taxon>
        <taxon>Pseudomonadota</taxon>
        <taxon>Gammaproteobacteria</taxon>
        <taxon>Enterobacterales</taxon>
        <taxon>Morganellaceae</taxon>
        <taxon>Xenorhabdus</taxon>
    </lineage>
</organism>
<gene>
    <name evidence="4" type="ORF">HGO23_05095</name>
</gene>
<dbReference type="Proteomes" id="UP000665047">
    <property type="component" value="Chromosome"/>
</dbReference>
<evidence type="ECO:0000256" key="2">
    <source>
        <dbReference type="ARBA" id="ARBA00023163"/>
    </source>
</evidence>
<dbReference type="RefSeq" id="WP_209028184.1">
    <property type="nucleotide sequence ID" value="NZ_CP072455.1"/>
</dbReference>
<dbReference type="EMBL" id="CP072455">
    <property type="protein sequence ID" value="QTL40743.1"/>
    <property type="molecule type" value="Genomic_DNA"/>
</dbReference>
<dbReference type="InterPro" id="IPR018060">
    <property type="entry name" value="HTH_AraC"/>
</dbReference>
<feature type="domain" description="HTH araC/xylS-type" evidence="3">
    <location>
        <begin position="1"/>
        <end position="33"/>
    </location>
</feature>
<dbReference type="Pfam" id="PF00165">
    <property type="entry name" value="HTH_AraC"/>
    <property type="match status" value="1"/>
</dbReference>
<dbReference type="Gene3D" id="1.10.10.60">
    <property type="entry name" value="Homeodomain-like"/>
    <property type="match status" value="1"/>
</dbReference>
<accession>A0ABX7VPP8</accession>
<evidence type="ECO:0000259" key="3">
    <source>
        <dbReference type="PROSITE" id="PS01124"/>
    </source>
</evidence>
<name>A0ABX7VPP8_XENBU</name>
<sequence>MHIAQLVGFKDPHYFSKVFEQHFELTPIAYRNLVKAKAFHA</sequence>
<dbReference type="InterPro" id="IPR009057">
    <property type="entry name" value="Homeodomain-like_sf"/>
</dbReference>
<reference evidence="4 5" key="1">
    <citation type="submission" date="2021-03" db="EMBL/GenBank/DDBJ databases">
        <title>Complete Genome Sequence Data of Xenorhabdus budapestensis strain C72, a Candidate Biological Control Agent, from China.</title>
        <authorList>
            <person name="LI B."/>
            <person name="WANG S."/>
            <person name="QIU D."/>
        </authorList>
    </citation>
    <scope>NUCLEOTIDE SEQUENCE [LARGE SCALE GENOMIC DNA]</scope>
    <source>
        <strain evidence="4 5">C-7-2</strain>
    </source>
</reference>
<keyword evidence="5" id="KW-1185">Reference proteome</keyword>
<keyword evidence="1" id="KW-0805">Transcription regulation</keyword>
<dbReference type="PROSITE" id="PS01124">
    <property type="entry name" value="HTH_ARAC_FAMILY_2"/>
    <property type="match status" value="1"/>
</dbReference>
<proteinExistence type="predicted"/>
<evidence type="ECO:0000313" key="4">
    <source>
        <dbReference type="EMBL" id="QTL40743.1"/>
    </source>
</evidence>
<keyword evidence="2" id="KW-0804">Transcription</keyword>
<protein>
    <submittedName>
        <fullName evidence="4">AraC family transcriptional regulator</fullName>
    </submittedName>
</protein>
<dbReference type="SUPFAM" id="SSF46689">
    <property type="entry name" value="Homeodomain-like"/>
    <property type="match status" value="1"/>
</dbReference>
<evidence type="ECO:0000256" key="1">
    <source>
        <dbReference type="ARBA" id="ARBA00023015"/>
    </source>
</evidence>